<dbReference type="Proteomes" id="UP000515922">
    <property type="component" value="Segment"/>
</dbReference>
<dbReference type="EMBL" id="MT711976">
    <property type="protein sequence ID" value="QMP84261.1"/>
    <property type="molecule type" value="Genomic_DNA"/>
</dbReference>
<proteinExistence type="predicted"/>
<evidence type="ECO:0000313" key="1">
    <source>
        <dbReference type="EMBL" id="QMP84261.1"/>
    </source>
</evidence>
<sequence length="66" mass="7018">MKCFGCKNDKPKTDFDKNPALCRTCVMNASFDAHRRSSGKSKSSGGGIVDAIGDFFEAVIDGITGN</sequence>
<reference evidence="1 2" key="1">
    <citation type="submission" date="2020-07" db="EMBL/GenBank/DDBJ databases">
        <title>Streptomyces phage Genome sequencing and assembly.</title>
        <authorList>
            <person name="Sharma V."/>
            <person name="Hardy A."/>
            <person name="Frunzke J."/>
        </authorList>
    </citation>
    <scope>NUCLEOTIDE SEQUENCE [LARGE SCALE GENOMIC DNA]</scope>
</reference>
<keyword evidence="2" id="KW-1185">Reference proteome</keyword>
<accession>A0A7G4AW71</accession>
<protein>
    <submittedName>
        <fullName evidence="1">Uncharacterized protein</fullName>
    </submittedName>
</protein>
<gene>
    <name evidence="1" type="ORF">HUN41_00152</name>
</gene>
<organism evidence="1 2">
    <name type="scientific">Streptomyces phage Coruscant</name>
    <dbReference type="NCBI Taxonomy" id="2739834"/>
    <lineage>
        <taxon>Viruses</taxon>
        <taxon>Duplodnaviria</taxon>
        <taxon>Heunggongvirae</taxon>
        <taxon>Uroviricota</taxon>
        <taxon>Caudoviricetes</taxon>
        <taxon>Stanwilliamsviridae</taxon>
        <taxon>Boydwoodruffvirinae</taxon>
        <taxon>Coruscantvirus</taxon>
        <taxon>Coruscantvirus coruscant</taxon>
    </lineage>
</organism>
<name>A0A7G4AW71_9CAUD</name>
<evidence type="ECO:0000313" key="2">
    <source>
        <dbReference type="Proteomes" id="UP000515922"/>
    </source>
</evidence>